<keyword evidence="3" id="KW-1185">Reference proteome</keyword>
<evidence type="ECO:0000313" key="2">
    <source>
        <dbReference type="EMBL" id="PPQ94298.1"/>
    </source>
</evidence>
<comment type="caution">
    <text evidence="2">The sequence shown here is derived from an EMBL/GenBank/DDBJ whole genome shotgun (WGS) entry which is preliminary data.</text>
</comment>
<reference evidence="2 3" key="1">
    <citation type="journal article" date="2018" name="Evol. Lett.">
        <title>Horizontal gene cluster transfer increased hallucinogenic mushroom diversity.</title>
        <authorList>
            <person name="Reynolds H.T."/>
            <person name="Vijayakumar V."/>
            <person name="Gluck-Thaler E."/>
            <person name="Korotkin H.B."/>
            <person name="Matheny P.B."/>
            <person name="Slot J.C."/>
        </authorList>
    </citation>
    <scope>NUCLEOTIDE SEQUENCE [LARGE SCALE GENOMIC DNA]</scope>
    <source>
        <strain evidence="2 3">2631</strain>
    </source>
</reference>
<accession>A0A409XU91</accession>
<name>A0A409XU91_PSICY</name>
<protein>
    <submittedName>
        <fullName evidence="2">Uncharacterized protein</fullName>
    </submittedName>
</protein>
<organism evidence="2 3">
    <name type="scientific">Psilocybe cyanescens</name>
    <dbReference type="NCBI Taxonomy" id="93625"/>
    <lineage>
        <taxon>Eukaryota</taxon>
        <taxon>Fungi</taxon>
        <taxon>Dikarya</taxon>
        <taxon>Basidiomycota</taxon>
        <taxon>Agaricomycotina</taxon>
        <taxon>Agaricomycetes</taxon>
        <taxon>Agaricomycetidae</taxon>
        <taxon>Agaricales</taxon>
        <taxon>Agaricineae</taxon>
        <taxon>Strophariaceae</taxon>
        <taxon>Psilocybe</taxon>
    </lineage>
</organism>
<dbReference type="EMBL" id="NHYD01000400">
    <property type="protein sequence ID" value="PPQ94298.1"/>
    <property type="molecule type" value="Genomic_DNA"/>
</dbReference>
<gene>
    <name evidence="2" type="ORF">CVT25_004956</name>
</gene>
<evidence type="ECO:0000313" key="3">
    <source>
        <dbReference type="Proteomes" id="UP000283269"/>
    </source>
</evidence>
<dbReference type="AlphaFoldDB" id="A0A409XU91"/>
<evidence type="ECO:0000256" key="1">
    <source>
        <dbReference type="SAM" id="MobiDB-lite"/>
    </source>
</evidence>
<dbReference type="Proteomes" id="UP000283269">
    <property type="component" value="Unassembled WGS sequence"/>
</dbReference>
<feature type="region of interest" description="Disordered" evidence="1">
    <location>
        <begin position="1"/>
        <end position="25"/>
    </location>
</feature>
<proteinExistence type="predicted"/>
<dbReference type="InParanoid" id="A0A409XU91"/>
<sequence length="120" mass="13203">MPSFATSSESDSEQETDVSSSSTVHQNFSTHIYAPSFVQCRTDHNIPSVPGREIVAPTFLLGPGRIDADVQWEYELRNLDSHASRVKLEEQAKPNASKEQLPQSSLGVWRTEGAIGNGLF</sequence>